<dbReference type="Pfam" id="PF22022">
    <property type="entry name" value="Phage_int_M"/>
    <property type="match status" value="1"/>
</dbReference>
<dbReference type="EMBL" id="QGGT01000001">
    <property type="protein sequence ID" value="PWK36806.1"/>
    <property type="molecule type" value="Genomic_DNA"/>
</dbReference>
<organism evidence="5 6">
    <name type="scientific">Cupriavidus plantarum</name>
    <dbReference type="NCBI Taxonomy" id="942865"/>
    <lineage>
        <taxon>Bacteria</taxon>
        <taxon>Pseudomonadati</taxon>
        <taxon>Pseudomonadota</taxon>
        <taxon>Betaproteobacteria</taxon>
        <taxon>Burkholderiales</taxon>
        <taxon>Burkholderiaceae</taxon>
        <taxon>Cupriavidus</taxon>
    </lineage>
</organism>
<keyword evidence="6" id="KW-1185">Reference proteome</keyword>
<feature type="domain" description="Phage integrase central" evidence="4">
    <location>
        <begin position="10"/>
        <end position="95"/>
    </location>
</feature>
<dbReference type="SUPFAM" id="SSF56349">
    <property type="entry name" value="DNA breaking-rejoining enzymes"/>
    <property type="match status" value="1"/>
</dbReference>
<dbReference type="GO" id="GO:0015074">
    <property type="term" value="P:DNA integration"/>
    <property type="evidence" value="ECO:0007669"/>
    <property type="project" value="UniProtKB-KW"/>
</dbReference>
<sequence length="109" mass="12729">MYQKDQDRIFKMVADEYLAEKEGQWTVKSAKHNRQLLHDHLYPAIGHRIMLSLSETDYQAILDRLCDNGMYETARKLRTRIHHVVAFAVEKGYASPSDLPFSPQRPLRA</sequence>
<evidence type="ECO:0000259" key="4">
    <source>
        <dbReference type="Pfam" id="PF22022"/>
    </source>
</evidence>
<evidence type="ECO:0000256" key="2">
    <source>
        <dbReference type="ARBA" id="ARBA00022908"/>
    </source>
</evidence>
<evidence type="ECO:0000313" key="5">
    <source>
        <dbReference type="EMBL" id="PWK36806.1"/>
    </source>
</evidence>
<proteinExistence type="inferred from homology"/>
<dbReference type="Gene3D" id="1.10.150.130">
    <property type="match status" value="1"/>
</dbReference>
<dbReference type="PANTHER" id="PTHR30629">
    <property type="entry name" value="PROPHAGE INTEGRASE"/>
    <property type="match status" value="1"/>
</dbReference>
<comment type="caution">
    <text evidence="5">The sequence shown here is derived from an EMBL/GenBank/DDBJ whole genome shotgun (WGS) entry which is preliminary data.</text>
</comment>
<dbReference type="InterPro" id="IPR011010">
    <property type="entry name" value="DNA_brk_join_enz"/>
</dbReference>
<dbReference type="InterPro" id="IPR010998">
    <property type="entry name" value="Integrase_recombinase_N"/>
</dbReference>
<dbReference type="PANTHER" id="PTHR30629:SF2">
    <property type="entry name" value="PROPHAGE INTEGRASE INTS-RELATED"/>
    <property type="match status" value="1"/>
</dbReference>
<evidence type="ECO:0000256" key="3">
    <source>
        <dbReference type="ARBA" id="ARBA00023125"/>
    </source>
</evidence>
<dbReference type="RefSeq" id="WP_109580598.1">
    <property type="nucleotide sequence ID" value="NZ_JBEFLL010000018.1"/>
</dbReference>
<comment type="similarity">
    <text evidence="1">Belongs to the 'phage' integrase family.</text>
</comment>
<accession>A0A316EX50</accession>
<protein>
    <recommendedName>
        <fullName evidence="4">Phage integrase central domain-containing protein</fullName>
    </recommendedName>
</protein>
<keyword evidence="2" id="KW-0229">DNA integration</keyword>
<name>A0A316EX50_9BURK</name>
<reference evidence="5 6" key="1">
    <citation type="submission" date="2018-05" db="EMBL/GenBank/DDBJ databases">
        <title>Genomic Encyclopedia of Type Strains, Phase IV (KMG-V): Genome sequencing to study the core and pangenomes of soil and plant-associated prokaryotes.</title>
        <authorList>
            <person name="Whitman W."/>
        </authorList>
    </citation>
    <scope>NUCLEOTIDE SEQUENCE [LARGE SCALE GENOMIC DNA]</scope>
    <source>
        <strain evidence="5 6">SLV-132</strain>
    </source>
</reference>
<dbReference type="GO" id="GO:0003677">
    <property type="term" value="F:DNA binding"/>
    <property type="evidence" value="ECO:0007669"/>
    <property type="project" value="UniProtKB-KW"/>
</dbReference>
<dbReference type="InterPro" id="IPR050808">
    <property type="entry name" value="Phage_Integrase"/>
</dbReference>
<evidence type="ECO:0000313" key="6">
    <source>
        <dbReference type="Proteomes" id="UP000245754"/>
    </source>
</evidence>
<dbReference type="InterPro" id="IPR053876">
    <property type="entry name" value="Phage_int_M"/>
</dbReference>
<evidence type="ECO:0000256" key="1">
    <source>
        <dbReference type="ARBA" id="ARBA00008857"/>
    </source>
</evidence>
<dbReference type="Proteomes" id="UP000245754">
    <property type="component" value="Unassembled WGS sequence"/>
</dbReference>
<gene>
    <name evidence="5" type="ORF">C7419_101673</name>
</gene>
<dbReference type="AlphaFoldDB" id="A0A316EX50"/>
<keyword evidence="3" id="KW-0238">DNA-binding</keyword>